<accession>A0A0E9V884</accession>
<evidence type="ECO:0000313" key="1">
    <source>
        <dbReference type="EMBL" id="JAH73695.1"/>
    </source>
</evidence>
<organism evidence="1">
    <name type="scientific">Anguilla anguilla</name>
    <name type="common">European freshwater eel</name>
    <name type="synonym">Muraena anguilla</name>
    <dbReference type="NCBI Taxonomy" id="7936"/>
    <lineage>
        <taxon>Eukaryota</taxon>
        <taxon>Metazoa</taxon>
        <taxon>Chordata</taxon>
        <taxon>Craniata</taxon>
        <taxon>Vertebrata</taxon>
        <taxon>Euteleostomi</taxon>
        <taxon>Actinopterygii</taxon>
        <taxon>Neopterygii</taxon>
        <taxon>Teleostei</taxon>
        <taxon>Anguilliformes</taxon>
        <taxon>Anguillidae</taxon>
        <taxon>Anguilla</taxon>
    </lineage>
</organism>
<dbReference type="AlphaFoldDB" id="A0A0E9V884"/>
<sequence>MLFSRLGIPEVYVTKMQS</sequence>
<reference evidence="1" key="2">
    <citation type="journal article" date="2015" name="Fish Shellfish Immunol.">
        <title>Early steps in the European eel (Anguilla anguilla)-Vibrio vulnificus interaction in the gills: Role of the RtxA13 toxin.</title>
        <authorList>
            <person name="Callol A."/>
            <person name="Pajuelo D."/>
            <person name="Ebbesson L."/>
            <person name="Teles M."/>
            <person name="MacKenzie S."/>
            <person name="Amaro C."/>
        </authorList>
    </citation>
    <scope>NUCLEOTIDE SEQUENCE</scope>
</reference>
<name>A0A0E9V884_ANGAN</name>
<proteinExistence type="predicted"/>
<dbReference type="EMBL" id="GBXM01034882">
    <property type="protein sequence ID" value="JAH73695.1"/>
    <property type="molecule type" value="Transcribed_RNA"/>
</dbReference>
<reference evidence="1" key="1">
    <citation type="submission" date="2014-11" db="EMBL/GenBank/DDBJ databases">
        <authorList>
            <person name="Amaro Gonzalez C."/>
        </authorList>
    </citation>
    <scope>NUCLEOTIDE SEQUENCE</scope>
</reference>
<protein>
    <submittedName>
        <fullName evidence="1">Uncharacterized protein</fullName>
    </submittedName>
</protein>